<dbReference type="eggNOG" id="ENOG502TH0V">
    <property type="taxonomic scope" value="Eukaryota"/>
</dbReference>
<protein>
    <submittedName>
        <fullName evidence="3">C2H2-type domain-containing protein</fullName>
    </submittedName>
</protein>
<evidence type="ECO:0000313" key="2">
    <source>
        <dbReference type="Proteomes" id="UP000095282"/>
    </source>
</evidence>
<name>A0A1I7UV05_9PELO</name>
<reference evidence="3" key="1">
    <citation type="submission" date="2016-11" db="UniProtKB">
        <authorList>
            <consortium name="WormBaseParasite"/>
        </authorList>
    </citation>
    <scope>IDENTIFICATION</scope>
</reference>
<evidence type="ECO:0000256" key="1">
    <source>
        <dbReference type="SAM" id="MobiDB-lite"/>
    </source>
</evidence>
<dbReference type="WBParaSite" id="Csp11.Scaffold630.g19619.t1">
    <property type="protein sequence ID" value="Csp11.Scaffold630.g19619.t1"/>
    <property type="gene ID" value="Csp11.Scaffold630.g19619"/>
</dbReference>
<organism evidence="2 3">
    <name type="scientific">Caenorhabditis tropicalis</name>
    <dbReference type="NCBI Taxonomy" id="1561998"/>
    <lineage>
        <taxon>Eukaryota</taxon>
        <taxon>Metazoa</taxon>
        <taxon>Ecdysozoa</taxon>
        <taxon>Nematoda</taxon>
        <taxon>Chromadorea</taxon>
        <taxon>Rhabditida</taxon>
        <taxon>Rhabditina</taxon>
        <taxon>Rhabditomorpha</taxon>
        <taxon>Rhabditoidea</taxon>
        <taxon>Rhabditidae</taxon>
        <taxon>Peloderinae</taxon>
        <taxon>Caenorhabditis</taxon>
    </lineage>
</organism>
<feature type="compositionally biased region" description="Gly residues" evidence="1">
    <location>
        <begin position="77"/>
        <end position="88"/>
    </location>
</feature>
<evidence type="ECO:0000313" key="3">
    <source>
        <dbReference type="WBParaSite" id="Csp11.Scaffold630.g19619.t1"/>
    </source>
</evidence>
<feature type="region of interest" description="Disordered" evidence="1">
    <location>
        <begin position="72"/>
        <end position="234"/>
    </location>
</feature>
<sequence length="264" mass="29959">MGKTSDALQKRYRNNTRVDPGSVTHFLCYYCGKSSSDRVEYQLHMLKIHEVMSQSYQLWSDHTMDSLGLRWSHQARGGSGEGGVGGGGGREDTPISMPASPIPRDRKLKNSEEDDEDYVYEEEETPPSSSTIPQRRRDRPRKSEKLRKIQERKRLEEKRRLEGEGEGILENQKTTEEMGKRKERRKTVEPIESLLPSSSSTTETTKRKRRRTDGGGGGGTRWKDLKSMDGGDDDPDVAAMVTKILVESKKNCCTAKADVRCLRY</sequence>
<keyword evidence="2" id="KW-1185">Reference proteome</keyword>
<proteinExistence type="predicted"/>
<feature type="compositionally biased region" description="Acidic residues" evidence="1">
    <location>
        <begin position="112"/>
        <end position="125"/>
    </location>
</feature>
<feature type="compositionally biased region" description="Basic and acidic residues" evidence="1">
    <location>
        <begin position="141"/>
        <end position="163"/>
    </location>
</feature>
<feature type="compositionally biased region" description="Low complexity" evidence="1">
    <location>
        <begin position="190"/>
        <end position="203"/>
    </location>
</feature>
<dbReference type="Proteomes" id="UP000095282">
    <property type="component" value="Unplaced"/>
</dbReference>
<dbReference type="STRING" id="1561998.A0A1I7UV05"/>
<dbReference type="AlphaFoldDB" id="A0A1I7UV05"/>
<accession>A0A1I7UV05</accession>